<name>A0A2H1VIX8_SPOFR</name>
<dbReference type="Proteomes" id="UP000829999">
    <property type="component" value="Chromosome 7"/>
</dbReference>
<sequence length="278" mass="31904">MDWLCCLTSNMNKAISPQFHKTLNALIEALIKPETLKRDLFFAVLLIVIKENDFVLQGNREIHVLDYILTKKRDGGKIHQIFVVLNRFEGCPVNVILCPLDDTVLVNAFIDGTKETHSLCVPINEYMETSSLGIPSSFRQLPDLVASLREKIVIPMKASVLSYHSQPSCSLQGLPNDALYQILLSLSLNDILNIAKSCKKLSQVVKDENVWSRLFRRDFPKMRNNKEADWRNLYKKAYVKKNKKIDKKANWGKGYAMEQIPEWPDFVPVKDSRLEIIL</sequence>
<dbReference type="OrthoDB" id="101791at2759"/>
<feature type="domain" description="F-box" evidence="1">
    <location>
        <begin position="168"/>
        <end position="214"/>
    </location>
</feature>
<dbReference type="PROSITE" id="PS50181">
    <property type="entry name" value="FBOX"/>
    <property type="match status" value="1"/>
</dbReference>
<dbReference type="GO" id="GO:1903599">
    <property type="term" value="P:positive regulation of autophagy of mitochondrion"/>
    <property type="evidence" value="ECO:0007669"/>
    <property type="project" value="TreeGrafter"/>
</dbReference>
<dbReference type="InterPro" id="IPR047118">
    <property type="entry name" value="Fbxo7"/>
</dbReference>
<proteinExistence type="predicted"/>
<dbReference type="SUPFAM" id="SSF81383">
    <property type="entry name" value="F-box domain"/>
    <property type="match status" value="1"/>
</dbReference>
<dbReference type="Gene3D" id="3.40.1000.30">
    <property type="match status" value="1"/>
</dbReference>
<protein>
    <submittedName>
        <fullName evidence="2">SFRICE_002840</fullName>
    </submittedName>
    <submittedName>
        <fullName evidence="4">Uncharacterized protein LOC118265649</fullName>
    </submittedName>
</protein>
<dbReference type="EMBL" id="ODYU01002822">
    <property type="protein sequence ID" value="SOQ40783.1"/>
    <property type="molecule type" value="Genomic_DNA"/>
</dbReference>
<dbReference type="InterPro" id="IPR001810">
    <property type="entry name" value="F-box_dom"/>
</dbReference>
<dbReference type="InterPro" id="IPR036047">
    <property type="entry name" value="F-box-like_dom_sf"/>
</dbReference>
<gene>
    <name evidence="4" type="primary">LOC118265649</name>
    <name evidence="2" type="ORF">SFRICE_002840</name>
</gene>
<dbReference type="AlphaFoldDB" id="A0A2H1VIX8"/>
<evidence type="ECO:0000313" key="2">
    <source>
        <dbReference type="EMBL" id="SOQ40783.1"/>
    </source>
</evidence>
<dbReference type="GeneID" id="118265649"/>
<evidence type="ECO:0000259" key="1">
    <source>
        <dbReference type="PROSITE" id="PS50181"/>
    </source>
</evidence>
<keyword evidence="3" id="KW-1185">Reference proteome</keyword>
<accession>A0A2H1VIX8</accession>
<organism evidence="2">
    <name type="scientific">Spodoptera frugiperda</name>
    <name type="common">Fall armyworm</name>
    <dbReference type="NCBI Taxonomy" id="7108"/>
    <lineage>
        <taxon>Eukaryota</taxon>
        <taxon>Metazoa</taxon>
        <taxon>Ecdysozoa</taxon>
        <taxon>Arthropoda</taxon>
        <taxon>Hexapoda</taxon>
        <taxon>Insecta</taxon>
        <taxon>Pterygota</taxon>
        <taxon>Neoptera</taxon>
        <taxon>Endopterygota</taxon>
        <taxon>Lepidoptera</taxon>
        <taxon>Glossata</taxon>
        <taxon>Ditrysia</taxon>
        <taxon>Noctuoidea</taxon>
        <taxon>Noctuidae</taxon>
        <taxon>Amphipyrinae</taxon>
        <taxon>Spodoptera</taxon>
    </lineage>
</organism>
<evidence type="ECO:0000313" key="4">
    <source>
        <dbReference type="RefSeq" id="XP_035434543.2"/>
    </source>
</evidence>
<dbReference type="Gene3D" id="6.10.250.3180">
    <property type="match status" value="1"/>
</dbReference>
<dbReference type="PANTHER" id="PTHR15537">
    <property type="entry name" value="F-BOX ONLY PROTEIN 7"/>
    <property type="match status" value="1"/>
</dbReference>
<dbReference type="RefSeq" id="XP_035434543.2">
    <property type="nucleotide sequence ID" value="XM_035578650.2"/>
</dbReference>
<dbReference type="PANTHER" id="PTHR15537:SF2">
    <property type="entry name" value="F-BOX ONLY PROTEIN 7"/>
    <property type="match status" value="1"/>
</dbReference>
<dbReference type="SMART" id="SM00256">
    <property type="entry name" value="FBOX"/>
    <property type="match status" value="1"/>
</dbReference>
<dbReference type="GO" id="GO:0019901">
    <property type="term" value="F:protein kinase binding"/>
    <property type="evidence" value="ECO:0007669"/>
    <property type="project" value="InterPro"/>
</dbReference>
<reference evidence="4" key="2">
    <citation type="submission" date="2025-04" db="UniProtKB">
        <authorList>
            <consortium name="RefSeq"/>
        </authorList>
    </citation>
    <scope>IDENTIFICATION</scope>
    <source>
        <tissue evidence="4">Whole larval tissue</tissue>
    </source>
</reference>
<evidence type="ECO:0000313" key="3">
    <source>
        <dbReference type="Proteomes" id="UP000829999"/>
    </source>
</evidence>
<reference evidence="2" key="1">
    <citation type="submission" date="2016-07" db="EMBL/GenBank/DDBJ databases">
        <authorList>
            <person name="Bretaudeau A."/>
        </authorList>
    </citation>
    <scope>NUCLEOTIDE SEQUENCE</scope>
    <source>
        <strain evidence="2">Rice</strain>
        <tissue evidence="2">Whole body</tissue>
    </source>
</reference>
<dbReference type="Pfam" id="PF12937">
    <property type="entry name" value="F-box-like"/>
    <property type="match status" value="1"/>
</dbReference>